<dbReference type="AlphaFoldDB" id="A0A0E9VDJ2"/>
<sequence length="18" mass="2021">MDRTFTITTSSTSGNLCW</sequence>
<reference evidence="1" key="1">
    <citation type="submission" date="2014-11" db="EMBL/GenBank/DDBJ databases">
        <authorList>
            <person name="Amaro Gonzalez C."/>
        </authorList>
    </citation>
    <scope>NUCLEOTIDE SEQUENCE</scope>
</reference>
<protein>
    <submittedName>
        <fullName evidence="1">Uncharacterized protein</fullName>
    </submittedName>
</protein>
<organism evidence="1">
    <name type="scientific">Anguilla anguilla</name>
    <name type="common">European freshwater eel</name>
    <name type="synonym">Muraena anguilla</name>
    <dbReference type="NCBI Taxonomy" id="7936"/>
    <lineage>
        <taxon>Eukaryota</taxon>
        <taxon>Metazoa</taxon>
        <taxon>Chordata</taxon>
        <taxon>Craniata</taxon>
        <taxon>Vertebrata</taxon>
        <taxon>Euteleostomi</taxon>
        <taxon>Actinopterygii</taxon>
        <taxon>Neopterygii</taxon>
        <taxon>Teleostei</taxon>
        <taxon>Anguilliformes</taxon>
        <taxon>Anguillidae</taxon>
        <taxon>Anguilla</taxon>
    </lineage>
</organism>
<proteinExistence type="predicted"/>
<reference evidence="1" key="2">
    <citation type="journal article" date="2015" name="Fish Shellfish Immunol.">
        <title>Early steps in the European eel (Anguilla anguilla)-Vibrio vulnificus interaction in the gills: Role of the RtxA13 toxin.</title>
        <authorList>
            <person name="Callol A."/>
            <person name="Pajuelo D."/>
            <person name="Ebbesson L."/>
            <person name="Teles M."/>
            <person name="MacKenzie S."/>
            <person name="Amaro C."/>
        </authorList>
    </citation>
    <scope>NUCLEOTIDE SEQUENCE</scope>
</reference>
<name>A0A0E9VDJ2_ANGAN</name>
<dbReference type="EMBL" id="GBXM01032378">
    <property type="protein sequence ID" value="JAH76199.1"/>
    <property type="molecule type" value="Transcribed_RNA"/>
</dbReference>
<accession>A0A0E9VDJ2</accession>
<evidence type="ECO:0000313" key="1">
    <source>
        <dbReference type="EMBL" id="JAH76199.1"/>
    </source>
</evidence>